<organism evidence="2 3">
    <name type="scientific">Streptomyces triculaminicus</name>
    <dbReference type="NCBI Taxonomy" id="2816232"/>
    <lineage>
        <taxon>Bacteria</taxon>
        <taxon>Bacillati</taxon>
        <taxon>Actinomycetota</taxon>
        <taxon>Actinomycetes</taxon>
        <taxon>Kitasatosporales</taxon>
        <taxon>Streptomycetaceae</taxon>
        <taxon>Streptomyces</taxon>
    </lineage>
</organism>
<name>A0A939JMQ5_9ACTN</name>
<comment type="caution">
    <text evidence="2">The sequence shown here is derived from an EMBL/GenBank/DDBJ whole genome shotgun (WGS) entry which is preliminary data.</text>
</comment>
<feature type="compositionally biased region" description="Gly residues" evidence="1">
    <location>
        <begin position="78"/>
        <end position="87"/>
    </location>
</feature>
<evidence type="ECO:0000313" key="3">
    <source>
        <dbReference type="Proteomes" id="UP000664781"/>
    </source>
</evidence>
<evidence type="ECO:0000256" key="1">
    <source>
        <dbReference type="SAM" id="MobiDB-lite"/>
    </source>
</evidence>
<dbReference type="AlphaFoldDB" id="A0A939JMQ5"/>
<gene>
    <name evidence="2" type="ORF">J1792_17235</name>
</gene>
<proteinExistence type="predicted"/>
<sequence length="87" mass="8535">MDRPLLSLRTTLVFLLALLVGTAGGVLTALAGEGTPRSVLAGLAAAGLAVSFFDRLIAAEPGPEPGGDRRRGAVDAGAGVGEGQGHG</sequence>
<dbReference type="Proteomes" id="UP000664781">
    <property type="component" value="Unassembled WGS sequence"/>
</dbReference>
<reference evidence="2" key="1">
    <citation type="submission" date="2021-03" db="EMBL/GenBank/DDBJ databases">
        <title>Streptomyces strains.</title>
        <authorList>
            <person name="Lund M.B."/>
            <person name="Toerring T."/>
        </authorList>
    </citation>
    <scope>NUCLEOTIDE SEQUENCE</scope>
    <source>
        <strain evidence="2">JCM 4242</strain>
    </source>
</reference>
<feature type="region of interest" description="Disordered" evidence="1">
    <location>
        <begin position="60"/>
        <end position="87"/>
    </location>
</feature>
<dbReference type="EMBL" id="JAFMOF010000002">
    <property type="protein sequence ID" value="MBO0654461.1"/>
    <property type="molecule type" value="Genomic_DNA"/>
</dbReference>
<evidence type="ECO:0000313" key="2">
    <source>
        <dbReference type="EMBL" id="MBO0654461.1"/>
    </source>
</evidence>
<accession>A0A939JMQ5</accession>
<protein>
    <submittedName>
        <fullName evidence="2">Uncharacterized protein</fullName>
    </submittedName>
</protein>
<keyword evidence="3" id="KW-1185">Reference proteome</keyword>